<dbReference type="InterPro" id="IPR004547">
    <property type="entry name" value="Glucosamine6P_isomerase"/>
</dbReference>
<dbReference type="STRING" id="385682.SAMN05444380_10919"/>
<dbReference type="SUPFAM" id="SSF102588">
    <property type="entry name" value="LmbE-like"/>
    <property type="match status" value="1"/>
</dbReference>
<dbReference type="EC" id="3.5.99.6" evidence="1"/>
<feature type="active site" description="Proton acceptor; for enolization step" evidence="1">
    <location>
        <position position="85"/>
    </location>
</feature>
<comment type="function">
    <text evidence="1">Catalyzes the reversible isomerization-deamination of glucosamine 6-phosphate (GlcN6P) to form fructose 6-phosphate (Fru6P) and ammonium ion.</text>
</comment>
<evidence type="ECO:0000259" key="2">
    <source>
        <dbReference type="Pfam" id="PF01182"/>
    </source>
</evidence>
<dbReference type="eggNOG" id="COG0363">
    <property type="taxonomic scope" value="Bacteria"/>
</dbReference>
<dbReference type="Gene3D" id="3.40.50.10320">
    <property type="entry name" value="LmbE-like"/>
    <property type="match status" value="1"/>
</dbReference>
<keyword evidence="1" id="KW-0378">Hydrolase</keyword>
<dbReference type="UniPathway" id="UPA00629">
    <property type="reaction ID" value="UER00684"/>
</dbReference>
<reference evidence="3 4" key="1">
    <citation type="submission" date="2016-10" db="EMBL/GenBank/DDBJ databases">
        <authorList>
            <person name="de Groot N.N."/>
        </authorList>
    </citation>
    <scope>NUCLEOTIDE SEQUENCE [LARGE SCALE GENOMIC DNA]</scope>
    <source>
        <strain evidence="3 4">DSM 19012</strain>
    </source>
</reference>
<dbReference type="InParanoid" id="A0A1I1Z6N8"/>
<dbReference type="InterPro" id="IPR052960">
    <property type="entry name" value="GlcN6P_deaminase-like"/>
</dbReference>
<dbReference type="EMBL" id="FONA01000009">
    <property type="protein sequence ID" value="SFE27395.1"/>
    <property type="molecule type" value="Genomic_DNA"/>
</dbReference>
<protein>
    <recommendedName>
        <fullName evidence="1">Glucosamine-6-phosphate deaminase</fullName>
        <ecNumber evidence="1">3.5.99.6</ecNumber>
    </recommendedName>
    <alternativeName>
        <fullName evidence="1">GlcN6P deaminase</fullName>
        <shortName evidence="1">GNPDA</shortName>
    </alternativeName>
    <alternativeName>
        <fullName evidence="1">Glucosamine-6-phosphate isomerase</fullName>
    </alternativeName>
</protein>
<comment type="pathway">
    <text evidence="1">Amino-sugar metabolism; N-acetylneuraminate degradation; D-fructose 6-phosphate from N-acetylneuraminate: step 5/5.</text>
</comment>
<dbReference type="CDD" id="cd01399">
    <property type="entry name" value="GlcN6P_deaminase"/>
    <property type="match status" value="1"/>
</dbReference>
<feature type="domain" description="Glucosamine/galactosamine-6-phosphate isomerase" evidence="2">
    <location>
        <begin position="23"/>
        <end position="247"/>
    </location>
</feature>
<proteinExistence type="inferred from homology"/>
<gene>
    <name evidence="1" type="primary">nagB</name>
    <name evidence="3" type="ORF">SAMN05444380_10919</name>
</gene>
<evidence type="ECO:0000256" key="1">
    <source>
        <dbReference type="HAMAP-Rule" id="MF_01241"/>
    </source>
</evidence>
<dbReference type="Gene3D" id="3.40.50.1360">
    <property type="match status" value="1"/>
</dbReference>
<feature type="active site" description="For ring-opening step" evidence="1">
    <location>
        <position position="163"/>
    </location>
</feature>
<comment type="caution">
    <text evidence="1">Lacks conserved residue(s) required for the propagation of feature annotation.</text>
</comment>
<evidence type="ECO:0000313" key="3">
    <source>
        <dbReference type="EMBL" id="SFE27395.1"/>
    </source>
</evidence>
<evidence type="ECO:0000313" key="4">
    <source>
        <dbReference type="Proteomes" id="UP000181976"/>
    </source>
</evidence>
<dbReference type="NCBIfam" id="TIGR00502">
    <property type="entry name" value="nagB"/>
    <property type="match status" value="1"/>
</dbReference>
<dbReference type="PANTHER" id="PTHR42892:SF1">
    <property type="entry name" value="GLUCOSAMINE-6-PHOSPHATE ISOMERASE"/>
    <property type="match status" value="1"/>
</dbReference>
<keyword evidence="4" id="KW-1185">Reference proteome</keyword>
<dbReference type="SUPFAM" id="SSF100950">
    <property type="entry name" value="NagB/RpiA/CoA transferase-like"/>
    <property type="match status" value="1"/>
</dbReference>
<dbReference type="InterPro" id="IPR006148">
    <property type="entry name" value="Glc/Gal-6P_isomerase"/>
</dbReference>
<keyword evidence="1" id="KW-0119">Carbohydrate metabolism</keyword>
<dbReference type="Pfam" id="PF02585">
    <property type="entry name" value="PIG-L"/>
    <property type="match status" value="1"/>
</dbReference>
<dbReference type="AlphaFoldDB" id="A0A1I1Z6N8"/>
<comment type="similarity">
    <text evidence="1">Belongs to the glucosamine/galactosamine-6-phosphate isomerase family. NagB subfamily.</text>
</comment>
<dbReference type="InterPro" id="IPR037171">
    <property type="entry name" value="NagB/RpiA_transferase-like"/>
</dbReference>
<dbReference type="Pfam" id="PF01182">
    <property type="entry name" value="Glucosamine_iso"/>
    <property type="match status" value="1"/>
</dbReference>
<dbReference type="RefSeq" id="WP_010526395.1">
    <property type="nucleotide sequence ID" value="NZ_AFSL01000008.1"/>
</dbReference>
<dbReference type="GO" id="GO:0004342">
    <property type="term" value="F:glucosamine-6-phosphate deaminase activity"/>
    <property type="evidence" value="ECO:0007669"/>
    <property type="project" value="UniProtKB-UniRule"/>
</dbReference>
<dbReference type="GO" id="GO:0019262">
    <property type="term" value="P:N-acetylneuraminate catabolic process"/>
    <property type="evidence" value="ECO:0007669"/>
    <property type="project" value="UniProtKB-UniRule"/>
</dbReference>
<dbReference type="OrthoDB" id="9791139at2"/>
<name>A0A1I1Z6N8_9BACT</name>
<sequence length="647" mass="73423">MSNQVNFSEQSIEKIPLQIVANKEEGAKIIATLISDLIKEKTAQGKKTVLGLATGSSPILIYKELIRQHKEEGLSFKNVITFNLDEYYPMHPENKQSYVKFMWENLFDHIDIEPQNVHIPDGTIEIDQIEPYCTQYEEKIKSVGGIDLQLLGIGRSGHIGFNEPGSAINSTTRLVKLDPITIADAAKDFGNKEAVPTKALTMGINTILSAKRIILAAWGKNKSIILKKMLEGPVSTKVPASFLQLHTDVTVFADKDATDELSRTKAPWLYGMVNWTPKMIKRAVVWLSLKTGKPILKLTDDDYKSEGLTDLLAFYGKAYDLNIKVFSQIRDTITGWPGGKPGAHEKTRPERPEPPVKRSLIFSPHPDDDVISMGGTLLRLTDQGHDVHVAYQTSGNIAVFDDDALRFSTFAVDLLKCYNIDTPLTEEHKKLTQFLKEKKPDDIDIPFVKNIKRLIRQGEAQAACRFCNVKEENVHFLNLPFYETGLIEKKPMSEADINIVIDLLRQVKPHQIFAAGDLQDPHGTHEVCLQIILAALRKIKSEGDAWLKDCYIWLYRGAWQEWDIEDIEMAVPISPDELMRKRKAIFKHQSQKDFPVFPGEDSREFWQRAEDRNRATAKLYDKLGLTEYEAIEAFVRYPLDNEDSFLK</sequence>
<dbReference type="Proteomes" id="UP000181976">
    <property type="component" value="Unassembled WGS sequence"/>
</dbReference>
<dbReference type="PANTHER" id="PTHR42892">
    <property type="entry name" value="GLUCOSAMINE-6-PHOSPHATE DEAMINASE-LIKE PROTEIN BT_0258-RELATED"/>
    <property type="match status" value="1"/>
</dbReference>
<dbReference type="InterPro" id="IPR003737">
    <property type="entry name" value="GlcNAc_PI_deacetylase-related"/>
</dbReference>
<dbReference type="GO" id="GO:0005975">
    <property type="term" value="P:carbohydrate metabolic process"/>
    <property type="evidence" value="ECO:0007669"/>
    <property type="project" value="InterPro"/>
</dbReference>
<dbReference type="NCBIfam" id="NF002557">
    <property type="entry name" value="PRK02122.1"/>
    <property type="match status" value="1"/>
</dbReference>
<dbReference type="HAMAP" id="MF_01241">
    <property type="entry name" value="GlcN6P_deamin"/>
    <property type="match status" value="1"/>
</dbReference>
<feature type="active site" description="Proton acceptor; for ring-opening step" evidence="1">
    <location>
        <position position="158"/>
    </location>
</feature>
<dbReference type="InterPro" id="IPR024078">
    <property type="entry name" value="LmbE-like_dom_sf"/>
</dbReference>
<accession>A0A1I1Z6N8</accession>
<dbReference type="GO" id="GO:0006046">
    <property type="term" value="P:N-acetylglucosamine catabolic process"/>
    <property type="evidence" value="ECO:0007669"/>
    <property type="project" value="UniProtKB-UniRule"/>
</dbReference>
<comment type="catalytic activity">
    <reaction evidence="1">
        <text>alpha-D-glucosamine 6-phosphate + H2O = beta-D-fructose 6-phosphate + NH4(+)</text>
        <dbReference type="Rhea" id="RHEA:12172"/>
        <dbReference type="ChEBI" id="CHEBI:15377"/>
        <dbReference type="ChEBI" id="CHEBI:28938"/>
        <dbReference type="ChEBI" id="CHEBI:57634"/>
        <dbReference type="ChEBI" id="CHEBI:75989"/>
        <dbReference type="EC" id="3.5.99.6"/>
    </reaction>
</comment>
<organism evidence="3 4">
    <name type="scientific">Thermophagus xiamenensis</name>
    <dbReference type="NCBI Taxonomy" id="385682"/>
    <lineage>
        <taxon>Bacteria</taxon>
        <taxon>Pseudomonadati</taxon>
        <taxon>Bacteroidota</taxon>
        <taxon>Bacteroidia</taxon>
        <taxon>Marinilabiliales</taxon>
        <taxon>Marinilabiliaceae</taxon>
        <taxon>Thermophagus</taxon>
    </lineage>
</organism>
<dbReference type="eggNOG" id="COG2120">
    <property type="taxonomic scope" value="Bacteria"/>
</dbReference>